<keyword evidence="6" id="KW-0812">Transmembrane</keyword>
<keyword evidence="4" id="KW-0067">ATP-binding</keyword>
<feature type="compositionally biased region" description="Low complexity" evidence="5">
    <location>
        <begin position="547"/>
        <end position="574"/>
    </location>
</feature>
<accession>A0ABN8JF53</accession>
<evidence type="ECO:0000256" key="6">
    <source>
        <dbReference type="SAM" id="Phobius"/>
    </source>
</evidence>
<feature type="region of interest" description="Disordered" evidence="5">
    <location>
        <begin position="279"/>
        <end position="335"/>
    </location>
</feature>
<dbReference type="PANTHER" id="PTHR43289">
    <property type="entry name" value="MITOGEN-ACTIVATED PROTEIN KINASE KINASE KINASE 20-RELATED"/>
    <property type="match status" value="1"/>
</dbReference>
<protein>
    <submittedName>
        <fullName evidence="8">Serine/threonine kinase</fullName>
    </submittedName>
</protein>
<dbReference type="CDD" id="cd14014">
    <property type="entry name" value="STKc_PknB_like"/>
    <property type="match status" value="1"/>
</dbReference>
<keyword evidence="6" id="KW-1133">Transmembrane helix</keyword>
<gene>
    <name evidence="8" type="ORF">MES4922_120105</name>
</gene>
<name>A0ABN8JF53_9HYPH</name>
<dbReference type="Gene3D" id="3.30.200.20">
    <property type="entry name" value="Phosphorylase Kinase, domain 1"/>
    <property type="match status" value="1"/>
</dbReference>
<dbReference type="InterPro" id="IPR011009">
    <property type="entry name" value="Kinase-like_dom_sf"/>
</dbReference>
<dbReference type="Gene3D" id="1.10.510.10">
    <property type="entry name" value="Transferase(Phosphotransferase) domain 1"/>
    <property type="match status" value="1"/>
</dbReference>
<feature type="region of interest" description="Disordered" evidence="5">
    <location>
        <begin position="405"/>
        <end position="677"/>
    </location>
</feature>
<dbReference type="RefSeq" id="WP_254023348.1">
    <property type="nucleotide sequence ID" value="NZ_CAKXZS010000004.1"/>
</dbReference>
<organism evidence="8 9">
    <name type="scientific">Mesorhizobium ventifaucium</name>
    <dbReference type="NCBI Taxonomy" id="666020"/>
    <lineage>
        <taxon>Bacteria</taxon>
        <taxon>Pseudomonadati</taxon>
        <taxon>Pseudomonadota</taxon>
        <taxon>Alphaproteobacteria</taxon>
        <taxon>Hyphomicrobiales</taxon>
        <taxon>Phyllobacteriaceae</taxon>
        <taxon>Mesorhizobium</taxon>
    </lineage>
</organism>
<evidence type="ECO:0000259" key="7">
    <source>
        <dbReference type="PROSITE" id="PS50011"/>
    </source>
</evidence>
<evidence type="ECO:0000256" key="2">
    <source>
        <dbReference type="ARBA" id="ARBA00022741"/>
    </source>
</evidence>
<evidence type="ECO:0000256" key="1">
    <source>
        <dbReference type="ARBA" id="ARBA00022679"/>
    </source>
</evidence>
<feature type="compositionally biased region" description="Basic and acidic residues" evidence="5">
    <location>
        <begin position="575"/>
        <end position="589"/>
    </location>
</feature>
<feature type="compositionally biased region" description="Low complexity" evidence="5">
    <location>
        <begin position="488"/>
        <end position="516"/>
    </location>
</feature>
<keyword evidence="1" id="KW-0808">Transferase</keyword>
<evidence type="ECO:0000313" key="8">
    <source>
        <dbReference type="EMBL" id="CAH2395346.1"/>
    </source>
</evidence>
<feature type="domain" description="Protein kinase" evidence="7">
    <location>
        <begin position="26"/>
        <end position="283"/>
    </location>
</feature>
<dbReference type="GO" id="GO:0016301">
    <property type="term" value="F:kinase activity"/>
    <property type="evidence" value="ECO:0007669"/>
    <property type="project" value="UniProtKB-KW"/>
</dbReference>
<keyword evidence="6" id="KW-0472">Membrane</keyword>
<evidence type="ECO:0000256" key="3">
    <source>
        <dbReference type="ARBA" id="ARBA00022777"/>
    </source>
</evidence>
<sequence>MSADDKTRISPDVATTAVGTQLSGIYELDERIAFGGMGEVYRGHNIQTGDHVAIKIVLPEFARDQTILSLFRKEASILNHLSHDAVVRYHVFTIDPGIGRPYLAMEFVDGQSLFDIMRRGPMPTEDVRKLCHRLASGLSAVHQAGAIHRDLSPDNIILPGGRVDRAKIIDFGIARSATVGGETLIGGKFAGKYNYVSPEQLGLFSGDVSEQSDIYSLGLVLAAALRGKPIDMGGSQFEIVEKRRTVPDLSDIDADFRGIVEAMLQPDPQERPISMADIARATRDDTDEETRPPTSITPRDRTPRTGGTAAPGPKLPGPKLAGPKMASQPPAAAGEQRFVPHVRPALLSEPRPSPVAGPARAVLPKVAAKSAKTRSIAIAALAILAVASGAGVYLSGLMTPSTPTAGDTAFLSPNASKPAPTDSAATSPGDEPAKAVLPEQSQTEATAPPAESQAAAAADQKLEPTRPAEILSPSEETPERSASEETSEPAASEETSEPAASEETSEPAAAEAQPPAENWPDAAADQRLEPTRPAEVLSPTEEPPEPAASEDTSEPVASEDTSEPAAAEAPSPAENRADAAADQKLEPTRPAEVLSPTEETPEPVPPRIQVAPNPPADKASPPPAVQPERLESRKPDQPASQQAARVPEPAVSQTDDASAKRQRYEPAPGKQPGEATVALNVPKPDLKLPPKNALDHAAQRVSWVRDFNGGDCFYATLTSATEAAVAIEGLGTEVQPFERMLSDFQARFRVEPDISVRLIEPAQCEVTNFLRFLDQMPADKPQLVLDRTTVPSGSPIGGSLVTHGGLISSVLLIDHRGMAFSLDDRILAQADKATFNIPIDLGAADKAAGKVVPQIIMVITGPQDIHAAAFSAPTPAALLLPRILEEIDINRSEFSATAKYFRLGG</sequence>
<dbReference type="PROSITE" id="PS50011">
    <property type="entry name" value="PROTEIN_KINASE_DOM"/>
    <property type="match status" value="1"/>
</dbReference>
<reference evidence="8" key="1">
    <citation type="submission" date="2022-03" db="EMBL/GenBank/DDBJ databases">
        <authorList>
            <person name="Brunel B."/>
        </authorList>
    </citation>
    <scope>NUCLEOTIDE SEQUENCE</scope>
    <source>
        <strain evidence="8">STM4922sample</strain>
    </source>
</reference>
<feature type="compositionally biased region" description="Pro residues" evidence="5">
    <location>
        <begin position="602"/>
        <end position="625"/>
    </location>
</feature>
<dbReference type="SUPFAM" id="SSF56112">
    <property type="entry name" value="Protein kinase-like (PK-like)"/>
    <property type="match status" value="1"/>
</dbReference>
<dbReference type="EMBL" id="CAKXZS010000004">
    <property type="protein sequence ID" value="CAH2395346.1"/>
    <property type="molecule type" value="Genomic_DNA"/>
</dbReference>
<dbReference type="Proteomes" id="UP001152604">
    <property type="component" value="Unassembled WGS sequence"/>
</dbReference>
<feature type="transmembrane region" description="Helical" evidence="6">
    <location>
        <begin position="375"/>
        <end position="394"/>
    </location>
</feature>
<dbReference type="InterPro" id="IPR000719">
    <property type="entry name" value="Prot_kinase_dom"/>
</dbReference>
<dbReference type="Pfam" id="PF00069">
    <property type="entry name" value="Pkinase"/>
    <property type="match status" value="1"/>
</dbReference>
<keyword evidence="3 8" id="KW-0418">Kinase</keyword>
<keyword evidence="9" id="KW-1185">Reference proteome</keyword>
<feature type="compositionally biased region" description="Low complexity" evidence="5">
    <location>
        <begin position="443"/>
        <end position="458"/>
    </location>
</feature>
<proteinExistence type="predicted"/>
<evidence type="ECO:0000256" key="4">
    <source>
        <dbReference type="ARBA" id="ARBA00022840"/>
    </source>
</evidence>
<feature type="compositionally biased region" description="Polar residues" evidence="5">
    <location>
        <begin position="405"/>
        <end position="415"/>
    </location>
</feature>
<keyword evidence="2" id="KW-0547">Nucleotide-binding</keyword>
<evidence type="ECO:0000313" key="9">
    <source>
        <dbReference type="Proteomes" id="UP001152604"/>
    </source>
</evidence>
<comment type="caution">
    <text evidence="8">The sequence shown here is derived from an EMBL/GenBank/DDBJ whole genome shotgun (WGS) entry which is preliminary data.</text>
</comment>
<evidence type="ECO:0000256" key="5">
    <source>
        <dbReference type="SAM" id="MobiDB-lite"/>
    </source>
</evidence>
<dbReference type="PANTHER" id="PTHR43289:SF34">
    <property type="entry name" value="SERINE_THREONINE-PROTEIN KINASE YBDM-RELATED"/>
    <property type="match status" value="1"/>
</dbReference>
<feature type="compositionally biased region" description="Low complexity" evidence="5">
    <location>
        <begin position="304"/>
        <end position="324"/>
    </location>
</feature>